<keyword evidence="1" id="KW-0472">Membrane</keyword>
<dbReference type="EMBL" id="CP022315">
    <property type="protein sequence ID" value="ASK63332.1"/>
    <property type="molecule type" value="Genomic_DNA"/>
</dbReference>
<dbReference type="KEGG" id="vil:CFK37_14790"/>
<evidence type="ECO:0000256" key="1">
    <source>
        <dbReference type="SAM" id="Phobius"/>
    </source>
</evidence>
<dbReference type="AlphaFoldDB" id="A0A220U5S5"/>
<feature type="transmembrane region" description="Helical" evidence="1">
    <location>
        <begin position="6"/>
        <end position="27"/>
    </location>
</feature>
<dbReference type="Pfam" id="PF10966">
    <property type="entry name" value="DUF2768"/>
    <property type="match status" value="1"/>
</dbReference>
<keyword evidence="3" id="KW-1185">Reference proteome</keyword>
<feature type="transmembrane region" description="Helical" evidence="1">
    <location>
        <begin position="34"/>
        <end position="60"/>
    </location>
</feature>
<protein>
    <recommendedName>
        <fullName evidence="4">DUF2768 domain-containing protein</fullName>
    </recommendedName>
</protein>
<dbReference type="OrthoDB" id="2476435at2"/>
<accession>A0A220U5S5</accession>
<evidence type="ECO:0008006" key="4">
    <source>
        <dbReference type="Google" id="ProtNLM"/>
    </source>
</evidence>
<dbReference type="RefSeq" id="WP_089062591.1">
    <property type="nucleotide sequence ID" value="NZ_CP022315.1"/>
</dbReference>
<dbReference type="InterPro" id="IPR020076">
    <property type="entry name" value="DUF2768"/>
</dbReference>
<reference evidence="2 3" key="1">
    <citation type="submission" date="2017-07" db="EMBL/GenBank/DDBJ databases">
        <title>Virgibacillus sp. LM2416.</title>
        <authorList>
            <person name="Tak E.J."/>
            <person name="Bae J.-W."/>
        </authorList>
    </citation>
    <scope>NUCLEOTIDE SEQUENCE [LARGE SCALE GENOMIC DNA]</scope>
    <source>
        <strain evidence="2 3">LM2416</strain>
    </source>
</reference>
<name>A0A220U5S5_9BACI</name>
<keyword evidence="1" id="KW-0812">Transmembrane</keyword>
<dbReference type="Proteomes" id="UP000198312">
    <property type="component" value="Chromosome"/>
</dbReference>
<evidence type="ECO:0000313" key="3">
    <source>
        <dbReference type="Proteomes" id="UP000198312"/>
    </source>
</evidence>
<gene>
    <name evidence="2" type="ORF">CFK37_14790</name>
</gene>
<keyword evidence="1" id="KW-1133">Transmembrane helix</keyword>
<organism evidence="2 3">
    <name type="scientific">Virgibacillus phasianinus</name>
    <dbReference type="NCBI Taxonomy" id="2017483"/>
    <lineage>
        <taxon>Bacteria</taxon>
        <taxon>Bacillati</taxon>
        <taxon>Bacillota</taxon>
        <taxon>Bacilli</taxon>
        <taxon>Bacillales</taxon>
        <taxon>Bacillaceae</taxon>
        <taxon>Virgibacillus</taxon>
    </lineage>
</organism>
<evidence type="ECO:0000313" key="2">
    <source>
        <dbReference type="EMBL" id="ASK63332.1"/>
    </source>
</evidence>
<proteinExistence type="predicted"/>
<sequence length="65" mass="6995">MSTSMLKMYVSFVGMVLLILAIGLILLSRYKLNGWLAGIVATIAYISLILGSIIIFYIVISGPTG</sequence>